<dbReference type="PANTHER" id="PTHR42940">
    <property type="entry name" value="ALCOHOL DEHYDROGENASE 1-RELATED"/>
    <property type="match status" value="1"/>
</dbReference>
<dbReference type="InterPro" id="IPR013149">
    <property type="entry name" value="ADH-like_C"/>
</dbReference>
<evidence type="ECO:0000313" key="9">
    <source>
        <dbReference type="Proteomes" id="UP000298781"/>
    </source>
</evidence>
<sequence>MPSFAEARSTQSWRLNAICEALVAETEPLPVPVGREVLVRVSHCGVCHSDLHIREGTYNLGAGRTLDLTQRGIAPPLTLGHEILGTVEAVGPDVTDVKPGMRRLVHPWIGCGQCALCRSGDENLCAAPRFHGVQARGGFARHVLVPDATFLVDVEGIDPAVAATYACSGVTVHSAIKKIQPHRAGEKIAVFGCGGLGQMALQLLKALGFGPVIAIDPSPDKRAAAEKIGVAATLDPFAPDAAKQLAAFGAGALASALDFVGSEETSTLGINAVRKGGTYVIVGLYGGELRYPLPYLPMRAVTIRGSYVGSLNDLKEFVALARRVGLPPVAIERRPMAEVNGALTDLAAGRVAGRIVLEAEPAA</sequence>
<dbReference type="InterPro" id="IPR011032">
    <property type="entry name" value="GroES-like_sf"/>
</dbReference>
<dbReference type="InterPro" id="IPR020843">
    <property type="entry name" value="ER"/>
</dbReference>
<feature type="domain" description="Enoyl reductase (ER)" evidence="7">
    <location>
        <begin position="17"/>
        <end position="357"/>
    </location>
</feature>
<keyword evidence="5" id="KW-0862">Zinc</keyword>
<evidence type="ECO:0000256" key="6">
    <source>
        <dbReference type="ARBA" id="ARBA00023002"/>
    </source>
</evidence>
<dbReference type="KEGG" id="pstg:E8M01_05695"/>
<reference evidence="8 9" key="1">
    <citation type="submission" date="2019-04" db="EMBL/GenBank/DDBJ databases">
        <title>Phreatobacter aquaticus sp. nov.</title>
        <authorList>
            <person name="Choi A."/>
        </authorList>
    </citation>
    <scope>NUCLEOTIDE SEQUENCE [LARGE SCALE GENOMIC DNA]</scope>
    <source>
        <strain evidence="8 9">KCTC 52518</strain>
    </source>
</reference>
<dbReference type="Gene3D" id="3.90.180.10">
    <property type="entry name" value="Medium-chain alcohol dehydrogenases, catalytic domain"/>
    <property type="match status" value="1"/>
</dbReference>
<evidence type="ECO:0000256" key="4">
    <source>
        <dbReference type="ARBA" id="ARBA00022723"/>
    </source>
</evidence>
<accession>A0A4D7AY54</accession>
<dbReference type="EC" id="1.1.1.1" evidence="3"/>
<comment type="cofactor">
    <cofactor evidence="1">
        <name>Zn(2+)</name>
        <dbReference type="ChEBI" id="CHEBI:29105"/>
    </cofactor>
</comment>
<evidence type="ECO:0000259" key="7">
    <source>
        <dbReference type="SMART" id="SM00829"/>
    </source>
</evidence>
<evidence type="ECO:0000256" key="2">
    <source>
        <dbReference type="ARBA" id="ARBA00008072"/>
    </source>
</evidence>
<dbReference type="SUPFAM" id="SSF51735">
    <property type="entry name" value="NAD(P)-binding Rossmann-fold domains"/>
    <property type="match status" value="1"/>
</dbReference>
<gene>
    <name evidence="8" type="ORF">E8M01_05695</name>
</gene>
<dbReference type="SMART" id="SM00829">
    <property type="entry name" value="PKS_ER"/>
    <property type="match status" value="1"/>
</dbReference>
<dbReference type="InterPro" id="IPR013154">
    <property type="entry name" value="ADH-like_N"/>
</dbReference>
<name>A0A4D7AY54_9HYPH</name>
<evidence type="ECO:0000256" key="5">
    <source>
        <dbReference type="ARBA" id="ARBA00022833"/>
    </source>
</evidence>
<dbReference type="RefSeq" id="WP_136959240.1">
    <property type="nucleotide sequence ID" value="NZ_CP039690.1"/>
</dbReference>
<dbReference type="Pfam" id="PF08240">
    <property type="entry name" value="ADH_N"/>
    <property type="match status" value="1"/>
</dbReference>
<dbReference type="PANTHER" id="PTHR42940:SF8">
    <property type="entry name" value="VACUOLAR PROTEIN SORTING-ASSOCIATED PROTEIN 11"/>
    <property type="match status" value="1"/>
</dbReference>
<dbReference type="Proteomes" id="UP000298781">
    <property type="component" value="Chromosome"/>
</dbReference>
<dbReference type="Gene3D" id="3.40.50.720">
    <property type="entry name" value="NAD(P)-binding Rossmann-like Domain"/>
    <property type="match status" value="1"/>
</dbReference>
<dbReference type="GO" id="GO:0004022">
    <property type="term" value="F:alcohol dehydrogenase (NAD+) activity"/>
    <property type="evidence" value="ECO:0007669"/>
    <property type="project" value="UniProtKB-EC"/>
</dbReference>
<dbReference type="OrthoDB" id="5295340at2"/>
<dbReference type="Pfam" id="PF00107">
    <property type="entry name" value="ADH_zinc_N"/>
    <property type="match status" value="1"/>
</dbReference>
<evidence type="ECO:0000256" key="1">
    <source>
        <dbReference type="ARBA" id="ARBA00001947"/>
    </source>
</evidence>
<proteinExistence type="inferred from homology"/>
<dbReference type="GO" id="GO:0046872">
    <property type="term" value="F:metal ion binding"/>
    <property type="evidence" value="ECO:0007669"/>
    <property type="project" value="UniProtKB-KW"/>
</dbReference>
<keyword evidence="9" id="KW-1185">Reference proteome</keyword>
<keyword evidence="4" id="KW-0479">Metal-binding</keyword>
<dbReference type="InterPro" id="IPR036291">
    <property type="entry name" value="NAD(P)-bd_dom_sf"/>
</dbReference>
<keyword evidence="6" id="KW-0560">Oxidoreductase</keyword>
<evidence type="ECO:0000313" key="8">
    <source>
        <dbReference type="EMBL" id="QCI63783.1"/>
    </source>
</evidence>
<comment type="similarity">
    <text evidence="2">Belongs to the zinc-containing alcohol dehydrogenase family.</text>
</comment>
<evidence type="ECO:0000256" key="3">
    <source>
        <dbReference type="ARBA" id="ARBA00013190"/>
    </source>
</evidence>
<protein>
    <recommendedName>
        <fullName evidence="3">alcohol dehydrogenase</fullName>
        <ecNumber evidence="3">1.1.1.1</ecNumber>
    </recommendedName>
</protein>
<dbReference type="CDD" id="cd08240">
    <property type="entry name" value="6_hydroxyhexanoate_dh_like"/>
    <property type="match status" value="1"/>
</dbReference>
<dbReference type="EMBL" id="CP039690">
    <property type="protein sequence ID" value="QCI63783.1"/>
    <property type="molecule type" value="Genomic_DNA"/>
</dbReference>
<organism evidence="8 9">
    <name type="scientific">Phreatobacter stygius</name>
    <dbReference type="NCBI Taxonomy" id="1940610"/>
    <lineage>
        <taxon>Bacteria</taxon>
        <taxon>Pseudomonadati</taxon>
        <taxon>Pseudomonadota</taxon>
        <taxon>Alphaproteobacteria</taxon>
        <taxon>Hyphomicrobiales</taxon>
        <taxon>Phreatobacteraceae</taxon>
        <taxon>Phreatobacter</taxon>
    </lineage>
</organism>
<dbReference type="AlphaFoldDB" id="A0A4D7AY54"/>
<dbReference type="SUPFAM" id="SSF50129">
    <property type="entry name" value="GroES-like"/>
    <property type="match status" value="1"/>
</dbReference>